<dbReference type="Proteomes" id="UP000321617">
    <property type="component" value="Unassembled WGS sequence"/>
</dbReference>
<accession>A0A562UYW8</accession>
<dbReference type="OrthoDB" id="5200831at2"/>
<evidence type="ECO:0000313" key="2">
    <source>
        <dbReference type="EMBL" id="TWJ10806.1"/>
    </source>
</evidence>
<name>A0A562UYW8_9ACTN</name>
<organism evidence="2 3">
    <name type="scientific">Stackebrandtia albiflava</name>
    <dbReference type="NCBI Taxonomy" id="406432"/>
    <lineage>
        <taxon>Bacteria</taxon>
        <taxon>Bacillati</taxon>
        <taxon>Actinomycetota</taxon>
        <taxon>Actinomycetes</taxon>
        <taxon>Glycomycetales</taxon>
        <taxon>Glycomycetaceae</taxon>
        <taxon>Stackebrandtia</taxon>
    </lineage>
</organism>
<evidence type="ECO:0000313" key="3">
    <source>
        <dbReference type="Proteomes" id="UP000321617"/>
    </source>
</evidence>
<keyword evidence="3" id="KW-1185">Reference proteome</keyword>
<proteinExistence type="predicted"/>
<evidence type="ECO:0000256" key="1">
    <source>
        <dbReference type="SAM" id="MobiDB-lite"/>
    </source>
</evidence>
<dbReference type="AlphaFoldDB" id="A0A562UYW8"/>
<gene>
    <name evidence="2" type="ORF">LX16_4230</name>
</gene>
<dbReference type="RefSeq" id="WP_147141855.1">
    <property type="nucleotide sequence ID" value="NZ_BAABIJ010000003.1"/>
</dbReference>
<dbReference type="EMBL" id="VLLL01000007">
    <property type="protein sequence ID" value="TWJ10806.1"/>
    <property type="molecule type" value="Genomic_DNA"/>
</dbReference>
<comment type="caution">
    <text evidence="2">The sequence shown here is derived from an EMBL/GenBank/DDBJ whole genome shotgun (WGS) entry which is preliminary data.</text>
</comment>
<reference evidence="2 3" key="1">
    <citation type="journal article" date="2013" name="Stand. Genomic Sci.">
        <title>Genomic Encyclopedia of Type Strains, Phase I: The one thousand microbial genomes (KMG-I) project.</title>
        <authorList>
            <person name="Kyrpides N.C."/>
            <person name="Woyke T."/>
            <person name="Eisen J.A."/>
            <person name="Garrity G."/>
            <person name="Lilburn T.G."/>
            <person name="Beck B.J."/>
            <person name="Whitman W.B."/>
            <person name="Hugenholtz P."/>
            <person name="Klenk H.P."/>
        </authorList>
    </citation>
    <scope>NUCLEOTIDE SEQUENCE [LARGE SCALE GENOMIC DNA]</scope>
    <source>
        <strain evidence="2 3">DSM 45044</strain>
    </source>
</reference>
<protein>
    <submittedName>
        <fullName evidence="2">Uncharacterized protein</fullName>
    </submittedName>
</protein>
<feature type="region of interest" description="Disordered" evidence="1">
    <location>
        <begin position="1"/>
        <end position="24"/>
    </location>
</feature>
<sequence>MEFRPHGYRIAAGEPTRPAPEHPDPAVAARLATVARRVRPRRFALCQAIPAGPDVDDLVVRPQYQGLQNPDGSCVLLIAGQPYGWYRSIDAAYAHAEGTDLWLVWLDPEPGPPEAESAAALDEARDGDVGTWLVGLPFLAHGPNDARIRAIEMAHHLEPATPGLSRRSALLFTGDDPLNPITLYCPTAPCARRPFHDGEHLPPSPQ</sequence>